<organism evidence="4 5">
    <name type="scientific">Vogesella margarita</name>
    <dbReference type="NCBI Taxonomy" id="2984199"/>
    <lineage>
        <taxon>Bacteria</taxon>
        <taxon>Pseudomonadati</taxon>
        <taxon>Pseudomonadota</taxon>
        <taxon>Betaproteobacteria</taxon>
        <taxon>Neisseriales</taxon>
        <taxon>Chromobacteriaceae</taxon>
        <taxon>Vogesella</taxon>
    </lineage>
</organism>
<keyword evidence="5" id="KW-1185">Reference proteome</keyword>
<dbReference type="SUPFAM" id="SSF54373">
    <property type="entry name" value="FAD-linked reductases, C-terminal domain"/>
    <property type="match status" value="1"/>
</dbReference>
<dbReference type="SUPFAM" id="SSF51905">
    <property type="entry name" value="FAD/NAD(P)-binding domain"/>
    <property type="match status" value="1"/>
</dbReference>
<proteinExistence type="predicted"/>
<protein>
    <submittedName>
        <fullName evidence="4">FAD-dependent oxidoreductase</fullName>
    </submittedName>
</protein>
<evidence type="ECO:0000313" key="5">
    <source>
        <dbReference type="Proteomes" id="UP001222030"/>
    </source>
</evidence>
<keyword evidence="1" id="KW-0560">Oxidoreductase</keyword>
<dbReference type="RefSeq" id="WP_272772684.1">
    <property type="nucleotide sequence ID" value="NZ_JAQQLE010000011.1"/>
</dbReference>
<gene>
    <name evidence="4" type="ORF">PQU96_12355</name>
</gene>
<evidence type="ECO:0000259" key="3">
    <source>
        <dbReference type="Pfam" id="PF01266"/>
    </source>
</evidence>
<sequence length="431" mass="47045">MSVPDVIVVGAGVVGITTALKLRAAGLAVLLVDKAEPAAGTSSGNAGAFAVSEVVPLAEPGIWRKLPSWLADPLGPLAVRWRYLPSLAPWLLRFAWASRQGQVQQLTRQLSALLGSVNEDFAPLIARSGLDGMWRRHGALAVYASEAALTADLPRWQHRGEHGVKWQALDGEATRQAEPALLAPWRNAVSIPEWSHVDDPYLFTLGLFEQFIREGGQYLQQEVTGLLKEQQAVRGVTLANGEQRRAGKVLITAGVWSDRFARQADFSLPLESERGYHLTLPEAGMPLQRYLLNVPGSFVVLPMANGGIRLAGTVELAHRDATPDYRRAHLLLDKAQDMLGPLDTTNMTAWMGNRPSVPETVPVIGPSTRVDGLYFACGHGHLGLTLAATTARLLHDHFLGLADIPRHLWPDRYDSPDTQDGQRVPQLEIRS</sequence>
<dbReference type="InterPro" id="IPR036188">
    <property type="entry name" value="FAD/NAD-bd_sf"/>
</dbReference>
<reference evidence="4 5" key="1">
    <citation type="submission" date="2023-01" db="EMBL/GenBank/DDBJ databases">
        <title>Novel species of the genus Vogesella isolated from rivers.</title>
        <authorList>
            <person name="Lu H."/>
        </authorList>
    </citation>
    <scope>NUCLEOTIDE SEQUENCE [LARGE SCALE GENOMIC DNA]</scope>
    <source>
        <strain evidence="4 5">LYT5W</strain>
    </source>
</reference>
<dbReference type="Pfam" id="PF01266">
    <property type="entry name" value="DAO"/>
    <property type="match status" value="1"/>
</dbReference>
<accession>A0ABT5ITF7</accession>
<dbReference type="Proteomes" id="UP001222030">
    <property type="component" value="Unassembled WGS sequence"/>
</dbReference>
<dbReference type="InterPro" id="IPR006076">
    <property type="entry name" value="FAD-dep_OxRdtase"/>
</dbReference>
<feature type="region of interest" description="Disordered" evidence="2">
    <location>
        <begin position="412"/>
        <end position="431"/>
    </location>
</feature>
<dbReference type="PANTHER" id="PTHR13847">
    <property type="entry name" value="SARCOSINE DEHYDROGENASE-RELATED"/>
    <property type="match status" value="1"/>
</dbReference>
<dbReference type="EMBL" id="JAQQLE010000011">
    <property type="protein sequence ID" value="MDC7714904.1"/>
    <property type="molecule type" value="Genomic_DNA"/>
</dbReference>
<name>A0ABT5ITF7_9NEIS</name>
<evidence type="ECO:0000256" key="1">
    <source>
        <dbReference type="ARBA" id="ARBA00023002"/>
    </source>
</evidence>
<dbReference type="Gene3D" id="3.30.9.10">
    <property type="entry name" value="D-Amino Acid Oxidase, subunit A, domain 2"/>
    <property type="match status" value="1"/>
</dbReference>
<evidence type="ECO:0000256" key="2">
    <source>
        <dbReference type="SAM" id="MobiDB-lite"/>
    </source>
</evidence>
<dbReference type="Gene3D" id="3.50.50.60">
    <property type="entry name" value="FAD/NAD(P)-binding domain"/>
    <property type="match status" value="2"/>
</dbReference>
<evidence type="ECO:0000313" key="4">
    <source>
        <dbReference type="EMBL" id="MDC7714904.1"/>
    </source>
</evidence>
<comment type="caution">
    <text evidence="4">The sequence shown here is derived from an EMBL/GenBank/DDBJ whole genome shotgun (WGS) entry which is preliminary data.</text>
</comment>
<dbReference type="PANTHER" id="PTHR13847:SF289">
    <property type="entry name" value="GLYCINE OXIDASE"/>
    <property type="match status" value="1"/>
</dbReference>
<feature type="domain" description="FAD dependent oxidoreductase" evidence="3">
    <location>
        <begin position="5"/>
        <end position="394"/>
    </location>
</feature>